<dbReference type="EMBL" id="CP036287">
    <property type="protein sequence ID" value="QDU65770.1"/>
    <property type="molecule type" value="Genomic_DNA"/>
</dbReference>
<evidence type="ECO:0000259" key="4">
    <source>
        <dbReference type="Pfam" id="PF13505"/>
    </source>
</evidence>
<gene>
    <name evidence="5" type="ORF">Pla133_08360</name>
</gene>
<evidence type="ECO:0000256" key="2">
    <source>
        <dbReference type="SAM" id="MobiDB-lite"/>
    </source>
</evidence>
<evidence type="ECO:0000313" key="5">
    <source>
        <dbReference type="EMBL" id="QDU65770.1"/>
    </source>
</evidence>
<dbReference type="KEGG" id="pbap:Pla133_08360"/>
<feature type="chain" id="PRO_5021956430" description="Outer membrane protein beta-barrel domain-containing protein" evidence="3">
    <location>
        <begin position="23"/>
        <end position="220"/>
    </location>
</feature>
<evidence type="ECO:0000256" key="1">
    <source>
        <dbReference type="ARBA" id="ARBA00022729"/>
    </source>
</evidence>
<keyword evidence="6" id="KW-1185">Reference proteome</keyword>
<sequence precursor="true">MDTLTAALLGSLAVLLGCASTAPQDSGPANPEVPPRSEATPEAADRAPMRPRVELGFGHRVLVEDAAWSGADGLSGFGLQLVHPLGPAAPLAIEGGLTRVTDDTDLATQVDLRVTEAFIGLRFAIPPDEGVTTPRLEPYVAGGLSFLHAELESGPVEDDADAIGAYVRVGLACHLSRRVVLSFDYRVHHETDIDIAAGPLTVSDSSLDGAQFSVWLGLAF</sequence>
<dbReference type="RefSeq" id="WP_145062691.1">
    <property type="nucleotide sequence ID" value="NZ_CP036287.1"/>
</dbReference>
<feature type="signal peptide" evidence="3">
    <location>
        <begin position="1"/>
        <end position="22"/>
    </location>
</feature>
<name>A0A518BFL0_9BACT</name>
<dbReference type="Gene3D" id="2.40.160.20">
    <property type="match status" value="1"/>
</dbReference>
<proteinExistence type="predicted"/>
<dbReference type="SUPFAM" id="SSF56925">
    <property type="entry name" value="OMPA-like"/>
    <property type="match status" value="1"/>
</dbReference>
<reference evidence="5 6" key="1">
    <citation type="submission" date="2019-02" db="EMBL/GenBank/DDBJ databases">
        <title>Deep-cultivation of Planctomycetes and their phenomic and genomic characterization uncovers novel biology.</title>
        <authorList>
            <person name="Wiegand S."/>
            <person name="Jogler M."/>
            <person name="Boedeker C."/>
            <person name="Pinto D."/>
            <person name="Vollmers J."/>
            <person name="Rivas-Marin E."/>
            <person name="Kohn T."/>
            <person name="Peeters S.H."/>
            <person name="Heuer A."/>
            <person name="Rast P."/>
            <person name="Oberbeckmann S."/>
            <person name="Bunk B."/>
            <person name="Jeske O."/>
            <person name="Meyerdierks A."/>
            <person name="Storesund J.E."/>
            <person name="Kallscheuer N."/>
            <person name="Luecker S."/>
            <person name="Lage O.M."/>
            <person name="Pohl T."/>
            <person name="Merkel B.J."/>
            <person name="Hornburger P."/>
            <person name="Mueller R.-W."/>
            <person name="Bruemmer F."/>
            <person name="Labrenz M."/>
            <person name="Spormann A.M."/>
            <person name="Op den Camp H."/>
            <person name="Overmann J."/>
            <person name="Amann R."/>
            <person name="Jetten M.S.M."/>
            <person name="Mascher T."/>
            <person name="Medema M.H."/>
            <person name="Devos D.P."/>
            <person name="Kaster A.-K."/>
            <person name="Ovreas L."/>
            <person name="Rohde M."/>
            <person name="Galperin M.Y."/>
            <person name="Jogler C."/>
        </authorList>
    </citation>
    <scope>NUCLEOTIDE SEQUENCE [LARGE SCALE GENOMIC DNA]</scope>
    <source>
        <strain evidence="5 6">Pla133</strain>
    </source>
</reference>
<dbReference type="Proteomes" id="UP000316921">
    <property type="component" value="Chromosome"/>
</dbReference>
<dbReference type="Pfam" id="PF13505">
    <property type="entry name" value="OMP_b-brl"/>
    <property type="match status" value="1"/>
</dbReference>
<keyword evidence="1 3" id="KW-0732">Signal</keyword>
<accession>A0A518BFL0</accession>
<evidence type="ECO:0000256" key="3">
    <source>
        <dbReference type="SAM" id="SignalP"/>
    </source>
</evidence>
<dbReference type="InterPro" id="IPR011250">
    <property type="entry name" value="OMP/PagP_B-barrel"/>
</dbReference>
<dbReference type="InterPro" id="IPR027385">
    <property type="entry name" value="Beta-barrel_OMP"/>
</dbReference>
<feature type="region of interest" description="Disordered" evidence="2">
    <location>
        <begin position="22"/>
        <end position="50"/>
    </location>
</feature>
<protein>
    <recommendedName>
        <fullName evidence="4">Outer membrane protein beta-barrel domain-containing protein</fullName>
    </recommendedName>
</protein>
<feature type="domain" description="Outer membrane protein beta-barrel" evidence="4">
    <location>
        <begin position="40"/>
        <end position="220"/>
    </location>
</feature>
<organism evidence="5 6">
    <name type="scientific">Engelhardtia mirabilis</name>
    <dbReference type="NCBI Taxonomy" id="2528011"/>
    <lineage>
        <taxon>Bacteria</taxon>
        <taxon>Pseudomonadati</taxon>
        <taxon>Planctomycetota</taxon>
        <taxon>Planctomycetia</taxon>
        <taxon>Planctomycetia incertae sedis</taxon>
        <taxon>Engelhardtia</taxon>
    </lineage>
</organism>
<dbReference type="AlphaFoldDB" id="A0A518BFL0"/>
<evidence type="ECO:0000313" key="6">
    <source>
        <dbReference type="Proteomes" id="UP000316921"/>
    </source>
</evidence>